<keyword evidence="2" id="KW-1185">Reference proteome</keyword>
<organism evidence="1 2">
    <name type="scientific">Racocetra persica</name>
    <dbReference type="NCBI Taxonomy" id="160502"/>
    <lineage>
        <taxon>Eukaryota</taxon>
        <taxon>Fungi</taxon>
        <taxon>Fungi incertae sedis</taxon>
        <taxon>Mucoromycota</taxon>
        <taxon>Glomeromycotina</taxon>
        <taxon>Glomeromycetes</taxon>
        <taxon>Diversisporales</taxon>
        <taxon>Gigasporaceae</taxon>
        <taxon>Racocetra</taxon>
    </lineage>
</organism>
<feature type="non-terminal residue" evidence="1">
    <location>
        <position position="48"/>
    </location>
</feature>
<sequence>METNEQIRTGQLSIFICPELWVPTAASTHMEDLQKIQDLLKLKPLVTR</sequence>
<gene>
    <name evidence="1" type="ORF">RPERSI_LOCUS6702</name>
</gene>
<accession>A0ACA9N0D3</accession>
<comment type="caution">
    <text evidence="1">The sequence shown here is derived from an EMBL/GenBank/DDBJ whole genome shotgun (WGS) entry which is preliminary data.</text>
</comment>
<dbReference type="EMBL" id="CAJVQC010010794">
    <property type="protein sequence ID" value="CAG8620649.1"/>
    <property type="molecule type" value="Genomic_DNA"/>
</dbReference>
<name>A0ACA9N0D3_9GLOM</name>
<reference evidence="1" key="1">
    <citation type="submission" date="2021-06" db="EMBL/GenBank/DDBJ databases">
        <authorList>
            <person name="Kallberg Y."/>
            <person name="Tangrot J."/>
            <person name="Rosling A."/>
        </authorList>
    </citation>
    <scope>NUCLEOTIDE SEQUENCE</scope>
    <source>
        <strain evidence="1">MA461A</strain>
    </source>
</reference>
<evidence type="ECO:0000313" key="2">
    <source>
        <dbReference type="Proteomes" id="UP000789920"/>
    </source>
</evidence>
<evidence type="ECO:0000313" key="1">
    <source>
        <dbReference type="EMBL" id="CAG8620649.1"/>
    </source>
</evidence>
<proteinExistence type="predicted"/>
<protein>
    <submittedName>
        <fullName evidence="1">29417_t:CDS:1</fullName>
    </submittedName>
</protein>
<dbReference type="Proteomes" id="UP000789920">
    <property type="component" value="Unassembled WGS sequence"/>
</dbReference>